<keyword evidence="2" id="KW-0472">Membrane</keyword>
<dbReference type="Pfam" id="PF03929">
    <property type="entry name" value="PepSY_TM"/>
    <property type="match status" value="1"/>
</dbReference>
<evidence type="ECO:0000313" key="4">
    <source>
        <dbReference type="Proteomes" id="UP000316598"/>
    </source>
</evidence>
<feature type="transmembrane region" description="Helical" evidence="2">
    <location>
        <begin position="313"/>
        <end position="333"/>
    </location>
</feature>
<evidence type="ECO:0008006" key="5">
    <source>
        <dbReference type="Google" id="ProtNLM"/>
    </source>
</evidence>
<evidence type="ECO:0000256" key="2">
    <source>
        <dbReference type="SAM" id="Phobius"/>
    </source>
</evidence>
<reference evidence="3 4" key="1">
    <citation type="submission" date="2019-02" db="EMBL/GenBank/DDBJ databases">
        <title>Deep-cultivation of Planctomycetes and their phenomic and genomic characterization uncovers novel biology.</title>
        <authorList>
            <person name="Wiegand S."/>
            <person name="Jogler M."/>
            <person name="Boedeker C."/>
            <person name="Pinto D."/>
            <person name="Vollmers J."/>
            <person name="Rivas-Marin E."/>
            <person name="Kohn T."/>
            <person name="Peeters S.H."/>
            <person name="Heuer A."/>
            <person name="Rast P."/>
            <person name="Oberbeckmann S."/>
            <person name="Bunk B."/>
            <person name="Jeske O."/>
            <person name="Meyerdierks A."/>
            <person name="Storesund J.E."/>
            <person name="Kallscheuer N."/>
            <person name="Luecker S."/>
            <person name="Lage O.M."/>
            <person name="Pohl T."/>
            <person name="Merkel B.J."/>
            <person name="Hornburger P."/>
            <person name="Mueller R.-W."/>
            <person name="Bruemmer F."/>
            <person name="Labrenz M."/>
            <person name="Spormann A.M."/>
            <person name="Op Den Camp H."/>
            <person name="Overmann J."/>
            <person name="Amann R."/>
            <person name="Jetten M.S.M."/>
            <person name="Mascher T."/>
            <person name="Medema M.H."/>
            <person name="Devos D.P."/>
            <person name="Kaster A.-K."/>
            <person name="Ovreas L."/>
            <person name="Rohde M."/>
            <person name="Galperin M.Y."/>
            <person name="Jogler C."/>
        </authorList>
    </citation>
    <scope>NUCLEOTIDE SEQUENCE [LARGE SCALE GENOMIC DNA]</scope>
    <source>
        <strain evidence="3 4">Pla22</strain>
    </source>
</reference>
<dbReference type="OrthoDB" id="213240at2"/>
<dbReference type="EMBL" id="SJPI01000001">
    <property type="protein sequence ID" value="TWT54877.1"/>
    <property type="molecule type" value="Genomic_DNA"/>
</dbReference>
<accession>A0A5C5WVW5</accession>
<organism evidence="3 4">
    <name type="scientific">Rubripirellula amarantea</name>
    <dbReference type="NCBI Taxonomy" id="2527999"/>
    <lineage>
        <taxon>Bacteria</taxon>
        <taxon>Pseudomonadati</taxon>
        <taxon>Planctomycetota</taxon>
        <taxon>Planctomycetia</taxon>
        <taxon>Pirellulales</taxon>
        <taxon>Pirellulaceae</taxon>
        <taxon>Rubripirellula</taxon>
    </lineage>
</organism>
<dbReference type="AlphaFoldDB" id="A0A5C5WVW5"/>
<evidence type="ECO:0000256" key="1">
    <source>
        <dbReference type="SAM" id="MobiDB-lite"/>
    </source>
</evidence>
<keyword evidence="2" id="KW-1133">Transmembrane helix</keyword>
<name>A0A5C5WVW5_9BACT</name>
<keyword evidence="4" id="KW-1185">Reference proteome</keyword>
<gene>
    <name evidence="3" type="ORF">Pla22_25310</name>
</gene>
<feature type="transmembrane region" description="Helical" evidence="2">
    <location>
        <begin position="277"/>
        <end position="301"/>
    </location>
</feature>
<dbReference type="PANTHER" id="PTHR40115:SF1">
    <property type="entry name" value="INNER MEMBRANE PROTEIN WITH PEPSY TM HELIX"/>
    <property type="match status" value="1"/>
</dbReference>
<feature type="transmembrane region" description="Helical" evidence="2">
    <location>
        <begin position="59"/>
        <end position="79"/>
    </location>
</feature>
<dbReference type="Proteomes" id="UP000316598">
    <property type="component" value="Unassembled WGS sequence"/>
</dbReference>
<protein>
    <recommendedName>
        <fullName evidence="5">PepSY-associated TM helix</fullName>
    </recommendedName>
</protein>
<sequence length="338" mass="37915">MRETGPTVEPSSAPASAENVASDQESNLDTLSDSGSVVFKRPRKRRAGKLIMVARRAHLYLGLFLLPWVMLYGVTGPMFTHQGLFPDVEINPVPASIVSSTPMAEFPSPEQLADQIVVALREQSDAEIRLNENHEAAFTNWPMFVTNHQGKNHVVRLNPLVQQAEIVSRDQKPPAKRLIPAVKSIKLDRAPSSLARQSASMILPQVGIEHTGELKMHGWTKLNFLAEVDGEPARITYVLNDGHVDVTRLEGTGMNMREFMMRLHTVHGQSPHWNARFFWTLLADLMGIAMVSWAITGLVMWWQIKRTRRWGAVVIGGSLLTAVTLYFSMQYFYTTTML</sequence>
<dbReference type="RefSeq" id="WP_146514846.1">
    <property type="nucleotide sequence ID" value="NZ_SJPI01000001.1"/>
</dbReference>
<dbReference type="PANTHER" id="PTHR40115">
    <property type="entry name" value="INNER MEMBRANE PROTEIN WITH PEPSY TM HELIX"/>
    <property type="match status" value="1"/>
</dbReference>
<comment type="caution">
    <text evidence="3">The sequence shown here is derived from an EMBL/GenBank/DDBJ whole genome shotgun (WGS) entry which is preliminary data.</text>
</comment>
<feature type="region of interest" description="Disordered" evidence="1">
    <location>
        <begin position="1"/>
        <end position="33"/>
    </location>
</feature>
<proteinExistence type="predicted"/>
<dbReference type="InterPro" id="IPR032307">
    <property type="entry name" value="PepSY_TM-like_2"/>
</dbReference>
<dbReference type="InterPro" id="IPR005625">
    <property type="entry name" value="PepSY-ass_TM"/>
</dbReference>
<keyword evidence="2" id="KW-0812">Transmembrane</keyword>
<evidence type="ECO:0000313" key="3">
    <source>
        <dbReference type="EMBL" id="TWT54877.1"/>
    </source>
</evidence>
<feature type="compositionally biased region" description="Polar residues" evidence="1">
    <location>
        <begin position="9"/>
        <end position="33"/>
    </location>
</feature>